<dbReference type="AlphaFoldDB" id="A0A016WRM6"/>
<dbReference type="PROSITE" id="PS50217">
    <property type="entry name" value="BZIP"/>
    <property type="match status" value="1"/>
</dbReference>
<feature type="compositionally biased region" description="Basic and acidic residues" evidence="4">
    <location>
        <begin position="238"/>
        <end position="248"/>
    </location>
</feature>
<dbReference type="GO" id="GO:0000978">
    <property type="term" value="F:RNA polymerase II cis-regulatory region sequence-specific DNA binding"/>
    <property type="evidence" value="ECO:0007669"/>
    <property type="project" value="TreeGrafter"/>
</dbReference>
<accession>A0A016WRM6</accession>
<evidence type="ECO:0000256" key="1">
    <source>
        <dbReference type="ARBA" id="ARBA00023015"/>
    </source>
</evidence>
<dbReference type="InterPro" id="IPR004827">
    <property type="entry name" value="bZIP"/>
</dbReference>
<keyword evidence="2" id="KW-0238">DNA-binding</keyword>
<feature type="region of interest" description="Disordered" evidence="4">
    <location>
        <begin position="106"/>
        <end position="129"/>
    </location>
</feature>
<dbReference type="Gene3D" id="1.20.5.170">
    <property type="match status" value="1"/>
</dbReference>
<feature type="region of interest" description="Disordered" evidence="4">
    <location>
        <begin position="235"/>
        <end position="271"/>
    </location>
</feature>
<feature type="domain" description="BZIP" evidence="5">
    <location>
        <begin position="245"/>
        <end position="303"/>
    </location>
</feature>
<feature type="region of interest" description="Disordered" evidence="4">
    <location>
        <begin position="54"/>
        <end position="89"/>
    </location>
</feature>
<evidence type="ECO:0000313" key="6">
    <source>
        <dbReference type="EMBL" id="EYC41927.1"/>
    </source>
</evidence>
<dbReference type="Proteomes" id="UP000024635">
    <property type="component" value="Unassembled WGS sequence"/>
</dbReference>
<keyword evidence="7" id="KW-1185">Reference proteome</keyword>
<evidence type="ECO:0000256" key="4">
    <source>
        <dbReference type="SAM" id="MobiDB-lite"/>
    </source>
</evidence>
<protein>
    <recommendedName>
        <fullName evidence="5">BZIP domain-containing protein</fullName>
    </recommendedName>
</protein>
<evidence type="ECO:0000313" key="7">
    <source>
        <dbReference type="Proteomes" id="UP000024635"/>
    </source>
</evidence>
<evidence type="ECO:0000256" key="3">
    <source>
        <dbReference type="ARBA" id="ARBA00023163"/>
    </source>
</evidence>
<evidence type="ECO:0000259" key="5">
    <source>
        <dbReference type="PROSITE" id="PS50217"/>
    </source>
</evidence>
<comment type="caution">
    <text evidence="6">The sequence shown here is derived from an EMBL/GenBank/DDBJ whole genome shotgun (WGS) entry which is preliminary data.</text>
</comment>
<dbReference type="PANTHER" id="PTHR23351">
    <property type="entry name" value="FOS TRANSCRIPTION FACTOR-RELATED"/>
    <property type="match status" value="1"/>
</dbReference>
<dbReference type="Pfam" id="PF07716">
    <property type="entry name" value="bZIP_2"/>
    <property type="match status" value="1"/>
</dbReference>
<proteinExistence type="predicted"/>
<dbReference type="PANTHER" id="PTHR23351:SF24">
    <property type="entry name" value="ACTIVATING TRANSCRIPTION FACTOR 3-RELATED"/>
    <property type="match status" value="1"/>
</dbReference>
<dbReference type="EMBL" id="JARK01000150">
    <property type="protein sequence ID" value="EYC41927.1"/>
    <property type="molecule type" value="Genomic_DNA"/>
</dbReference>
<dbReference type="STRING" id="53326.A0A016WRM6"/>
<keyword evidence="3" id="KW-0804">Transcription</keyword>
<dbReference type="SUPFAM" id="SSF57959">
    <property type="entry name" value="Leucine zipper domain"/>
    <property type="match status" value="1"/>
</dbReference>
<gene>
    <name evidence="6" type="primary">Acey_s0550.g3298</name>
    <name evidence="6" type="synonym">Acey-zip-3</name>
    <name evidence="6" type="ORF">Y032_0550g3298</name>
</gene>
<keyword evidence="1" id="KW-0805">Transcription regulation</keyword>
<feature type="region of interest" description="Disordered" evidence="4">
    <location>
        <begin position="1"/>
        <end position="20"/>
    </location>
</feature>
<reference evidence="7" key="1">
    <citation type="journal article" date="2015" name="Nat. Genet.">
        <title>The genome and transcriptome of the zoonotic hookworm Ancylostoma ceylanicum identify infection-specific gene families.</title>
        <authorList>
            <person name="Schwarz E.M."/>
            <person name="Hu Y."/>
            <person name="Antoshechkin I."/>
            <person name="Miller M.M."/>
            <person name="Sternberg P.W."/>
            <person name="Aroian R.V."/>
        </authorList>
    </citation>
    <scope>NUCLEOTIDE SEQUENCE</scope>
    <source>
        <strain evidence="7">HY135</strain>
    </source>
</reference>
<feature type="compositionally biased region" description="Low complexity" evidence="4">
    <location>
        <begin position="67"/>
        <end position="76"/>
    </location>
</feature>
<dbReference type="CDD" id="cd14692">
    <property type="entry name" value="bZIP_ATF4"/>
    <property type="match status" value="1"/>
</dbReference>
<name>A0A016WRM6_9BILA</name>
<dbReference type="InterPro" id="IPR000837">
    <property type="entry name" value="AP-1"/>
</dbReference>
<dbReference type="PROSITE" id="PS00036">
    <property type="entry name" value="BZIP_BASIC"/>
    <property type="match status" value="1"/>
</dbReference>
<dbReference type="InterPro" id="IPR046347">
    <property type="entry name" value="bZIP_sf"/>
</dbReference>
<dbReference type="GO" id="GO:0005634">
    <property type="term" value="C:nucleus"/>
    <property type="evidence" value="ECO:0007669"/>
    <property type="project" value="TreeGrafter"/>
</dbReference>
<dbReference type="GO" id="GO:0000981">
    <property type="term" value="F:DNA-binding transcription factor activity, RNA polymerase II-specific"/>
    <property type="evidence" value="ECO:0007669"/>
    <property type="project" value="TreeGrafter"/>
</dbReference>
<evidence type="ECO:0000256" key="2">
    <source>
        <dbReference type="ARBA" id="ARBA00023125"/>
    </source>
</evidence>
<sequence>MPRTVRRTASVAVLQKRSSRKGCNRRAESWTMTSSFDAYDLMSRSILSSIMGLKRKPRPHHSEEWHSPSVSSCSSSNLHRPIHQEEERTPHDIYREIVVECAQIERSGTSSPMSDFEPSPTSPPTRSIASPSPLVTSTFPFPVAPLLPEQLQHYPPMLPEQHFPGAVALPPPPYSLVPPKPMEELPVFADALLHPPLEQPMLLPQQIKQEESLNAFSIEEIVKMVVTAMKMKNSGLTDTEKESPEEILRRKRQQNNEAAARYRKRQREARDMAESELDQLLRRNENLRQTVERMQQEIAELKQAVLSGGRS</sequence>
<organism evidence="6 7">
    <name type="scientific">Ancylostoma ceylanicum</name>
    <dbReference type="NCBI Taxonomy" id="53326"/>
    <lineage>
        <taxon>Eukaryota</taxon>
        <taxon>Metazoa</taxon>
        <taxon>Ecdysozoa</taxon>
        <taxon>Nematoda</taxon>
        <taxon>Chromadorea</taxon>
        <taxon>Rhabditida</taxon>
        <taxon>Rhabditina</taxon>
        <taxon>Rhabditomorpha</taxon>
        <taxon>Strongyloidea</taxon>
        <taxon>Ancylostomatidae</taxon>
        <taxon>Ancylostomatinae</taxon>
        <taxon>Ancylostoma</taxon>
    </lineage>
</organism>
<dbReference type="OrthoDB" id="5848156at2759"/>
<dbReference type="SMART" id="SM00338">
    <property type="entry name" value="BRLZ"/>
    <property type="match status" value="1"/>
</dbReference>